<evidence type="ECO:0000256" key="2">
    <source>
        <dbReference type="ARBA" id="ARBA00023125"/>
    </source>
</evidence>
<dbReference type="SUPFAM" id="SSF54909">
    <property type="entry name" value="Dimeric alpha+beta barrel"/>
    <property type="match status" value="1"/>
</dbReference>
<protein>
    <submittedName>
        <fullName evidence="5">Lrp_4 protein</fullName>
    </submittedName>
</protein>
<organism evidence="5 6">
    <name type="scientific">Jannaschia aquimarina</name>
    <dbReference type="NCBI Taxonomy" id="935700"/>
    <lineage>
        <taxon>Bacteria</taxon>
        <taxon>Pseudomonadati</taxon>
        <taxon>Pseudomonadota</taxon>
        <taxon>Alphaproteobacteria</taxon>
        <taxon>Rhodobacterales</taxon>
        <taxon>Roseobacteraceae</taxon>
        <taxon>Jannaschia</taxon>
    </lineage>
</organism>
<gene>
    <name evidence="5" type="primary">lrp_4</name>
    <name evidence="5" type="ORF">jaqu_12900</name>
</gene>
<evidence type="ECO:0000313" key="6">
    <source>
        <dbReference type="Proteomes" id="UP000032232"/>
    </source>
</evidence>
<dbReference type="GO" id="GO:0043200">
    <property type="term" value="P:response to amino acid"/>
    <property type="evidence" value="ECO:0007669"/>
    <property type="project" value="TreeGrafter"/>
</dbReference>
<keyword evidence="1" id="KW-0805">Transcription regulation</keyword>
<dbReference type="Pfam" id="PF01037">
    <property type="entry name" value="AsnC_trans_reg"/>
    <property type="match status" value="1"/>
</dbReference>
<keyword evidence="3" id="KW-0804">Transcription</keyword>
<dbReference type="GO" id="GO:0043565">
    <property type="term" value="F:sequence-specific DNA binding"/>
    <property type="evidence" value="ECO:0007669"/>
    <property type="project" value="InterPro"/>
</dbReference>
<proteinExistence type="predicted"/>
<dbReference type="PANTHER" id="PTHR30154:SF34">
    <property type="entry name" value="TRANSCRIPTIONAL REGULATOR AZLB"/>
    <property type="match status" value="1"/>
</dbReference>
<keyword evidence="2" id="KW-0238">DNA-binding</keyword>
<evidence type="ECO:0000313" key="5">
    <source>
        <dbReference type="EMBL" id="KIT16977.1"/>
    </source>
</evidence>
<evidence type="ECO:0000256" key="3">
    <source>
        <dbReference type="ARBA" id="ARBA00023163"/>
    </source>
</evidence>
<keyword evidence="6" id="KW-1185">Reference proteome</keyword>
<dbReference type="Pfam" id="PF13412">
    <property type="entry name" value="HTH_24"/>
    <property type="match status" value="1"/>
</dbReference>
<feature type="domain" description="HTH asnC-type" evidence="4">
    <location>
        <begin position="1"/>
        <end position="62"/>
    </location>
</feature>
<reference evidence="5 6" key="1">
    <citation type="submission" date="2015-02" db="EMBL/GenBank/DDBJ databases">
        <title>Genome Sequence of Jannaschia aquimarina DSM28248, a member of the Roseobacter clade.</title>
        <authorList>
            <person name="Voget S."/>
            <person name="Daniel R."/>
        </authorList>
    </citation>
    <scope>NUCLEOTIDE SEQUENCE [LARGE SCALE GENOMIC DNA]</scope>
    <source>
        <strain evidence="5 6">GSW-M26</strain>
    </source>
</reference>
<dbReference type="PROSITE" id="PS50956">
    <property type="entry name" value="HTH_ASNC_2"/>
    <property type="match status" value="1"/>
</dbReference>
<dbReference type="RefSeq" id="WP_043918133.1">
    <property type="nucleotide sequence ID" value="NZ_FZPF01000011.1"/>
</dbReference>
<accession>A0A0D1CQC0</accession>
<dbReference type="AlphaFoldDB" id="A0A0D1CQC0"/>
<dbReference type="Gene3D" id="3.30.70.920">
    <property type="match status" value="1"/>
</dbReference>
<dbReference type="SMART" id="SM00344">
    <property type="entry name" value="HTH_ASNC"/>
    <property type="match status" value="1"/>
</dbReference>
<dbReference type="InterPro" id="IPR036388">
    <property type="entry name" value="WH-like_DNA-bd_sf"/>
</dbReference>
<dbReference type="PRINTS" id="PR00033">
    <property type="entry name" value="HTHASNC"/>
</dbReference>
<dbReference type="InterPro" id="IPR019888">
    <property type="entry name" value="Tscrpt_reg_AsnC-like"/>
</dbReference>
<dbReference type="Gene3D" id="1.10.10.10">
    <property type="entry name" value="Winged helix-like DNA-binding domain superfamily/Winged helix DNA-binding domain"/>
    <property type="match status" value="1"/>
</dbReference>
<dbReference type="EMBL" id="JYFE01000024">
    <property type="protein sequence ID" value="KIT16977.1"/>
    <property type="molecule type" value="Genomic_DNA"/>
</dbReference>
<evidence type="ECO:0000256" key="1">
    <source>
        <dbReference type="ARBA" id="ARBA00023015"/>
    </source>
</evidence>
<comment type="caution">
    <text evidence="5">The sequence shown here is derived from an EMBL/GenBank/DDBJ whole genome shotgun (WGS) entry which is preliminary data.</text>
</comment>
<dbReference type="InterPro" id="IPR036390">
    <property type="entry name" value="WH_DNA-bd_sf"/>
</dbReference>
<evidence type="ECO:0000259" key="4">
    <source>
        <dbReference type="PROSITE" id="PS50956"/>
    </source>
</evidence>
<name>A0A0D1CQC0_9RHOB</name>
<dbReference type="InterPro" id="IPR011008">
    <property type="entry name" value="Dimeric_a/b-barrel"/>
</dbReference>
<dbReference type="Proteomes" id="UP000032232">
    <property type="component" value="Unassembled WGS sequence"/>
</dbReference>
<dbReference type="PATRIC" id="fig|935700.4.peg.1345"/>
<dbReference type="OrthoDB" id="9803143at2"/>
<dbReference type="PANTHER" id="PTHR30154">
    <property type="entry name" value="LEUCINE-RESPONSIVE REGULATORY PROTEIN"/>
    <property type="match status" value="1"/>
</dbReference>
<sequence length="150" mass="16653">MDTIDRKLLAMMQRDARTSIRNLADGAGASTASVQRRLKRLREDGTITSEVAVVEPKRAGFGLTALITVELERDGPDRVDAFKRRAIAEDQVQQCYCVAGDTDFVVIAILKDMEDYEAFTARFFEDPNVRHYRSSIVVSRVKTGSGVPLG</sequence>
<dbReference type="STRING" id="935700.jaqu_12900"/>
<dbReference type="InterPro" id="IPR000485">
    <property type="entry name" value="AsnC-type_HTH_dom"/>
</dbReference>
<dbReference type="InterPro" id="IPR019887">
    <property type="entry name" value="Tscrpt_reg_AsnC/Lrp_C"/>
</dbReference>
<dbReference type="SUPFAM" id="SSF46785">
    <property type="entry name" value="Winged helix' DNA-binding domain"/>
    <property type="match status" value="1"/>
</dbReference>
<dbReference type="GO" id="GO:0005829">
    <property type="term" value="C:cytosol"/>
    <property type="evidence" value="ECO:0007669"/>
    <property type="project" value="TreeGrafter"/>
</dbReference>